<comment type="pathway">
    <text evidence="10">Lipid metabolism; phospholipid metabolism.</text>
</comment>
<keyword evidence="3 10" id="KW-0444">Lipid biosynthesis</keyword>
<dbReference type="OrthoDB" id="9806408at2"/>
<dbReference type="RefSeq" id="WP_133364107.1">
    <property type="nucleotide sequence ID" value="NZ_CP037940.1"/>
</dbReference>
<dbReference type="KEGG" id="wei:EQG49_11495"/>
<evidence type="ECO:0000256" key="2">
    <source>
        <dbReference type="ARBA" id="ARBA00022490"/>
    </source>
</evidence>
<comment type="similarity">
    <text evidence="10">Belongs to the PlsX family.</text>
</comment>
<keyword evidence="5 10" id="KW-0443">Lipid metabolism</keyword>
<gene>
    <name evidence="10 11" type="primary">plsX</name>
    <name evidence="11" type="ORF">EQG49_11495</name>
</gene>
<dbReference type="PANTHER" id="PTHR30100:SF1">
    <property type="entry name" value="PHOSPHATE ACYLTRANSFERASE"/>
    <property type="match status" value="1"/>
</dbReference>
<dbReference type="Proteomes" id="UP000292886">
    <property type="component" value="Chromosome"/>
</dbReference>
<comment type="catalytic activity">
    <reaction evidence="1 10">
        <text>a fatty acyl-[ACP] + phosphate = an acyl phosphate + holo-[ACP]</text>
        <dbReference type="Rhea" id="RHEA:42292"/>
        <dbReference type="Rhea" id="RHEA-COMP:9685"/>
        <dbReference type="Rhea" id="RHEA-COMP:14125"/>
        <dbReference type="ChEBI" id="CHEBI:43474"/>
        <dbReference type="ChEBI" id="CHEBI:59918"/>
        <dbReference type="ChEBI" id="CHEBI:64479"/>
        <dbReference type="ChEBI" id="CHEBI:138651"/>
        <dbReference type="EC" id="2.3.1.274"/>
    </reaction>
</comment>
<dbReference type="PIRSF" id="PIRSF002465">
    <property type="entry name" value="Phsphlp_syn_PlsX"/>
    <property type="match status" value="1"/>
</dbReference>
<dbReference type="EC" id="2.3.1.274" evidence="8 10"/>
<dbReference type="GO" id="GO:0008654">
    <property type="term" value="P:phospholipid biosynthetic process"/>
    <property type="evidence" value="ECO:0007669"/>
    <property type="project" value="UniProtKB-KW"/>
</dbReference>
<comment type="subcellular location">
    <subcellularLocation>
        <location evidence="10">Cytoplasm</location>
    </subcellularLocation>
    <text evidence="10">Associated with the membrane possibly through PlsY.</text>
</comment>
<name>A0A4P6YW49_9LACO</name>
<evidence type="ECO:0000256" key="4">
    <source>
        <dbReference type="ARBA" id="ARBA00022679"/>
    </source>
</evidence>
<proteinExistence type="inferred from homology"/>
<dbReference type="SUPFAM" id="SSF53659">
    <property type="entry name" value="Isocitrate/Isopropylmalate dehydrogenase-like"/>
    <property type="match status" value="1"/>
</dbReference>
<evidence type="ECO:0000256" key="1">
    <source>
        <dbReference type="ARBA" id="ARBA00001232"/>
    </source>
</evidence>
<organism evidence="11 12">
    <name type="scientific">Periweissella cryptocerci</name>
    <dbReference type="NCBI Taxonomy" id="2506420"/>
    <lineage>
        <taxon>Bacteria</taxon>
        <taxon>Bacillati</taxon>
        <taxon>Bacillota</taxon>
        <taxon>Bacilli</taxon>
        <taxon>Lactobacillales</taxon>
        <taxon>Lactobacillaceae</taxon>
        <taxon>Periweissella</taxon>
    </lineage>
</organism>
<dbReference type="HAMAP" id="MF_00019">
    <property type="entry name" value="PlsX"/>
    <property type="match status" value="1"/>
</dbReference>
<reference evidence="12" key="1">
    <citation type="submission" date="2019-03" db="EMBL/GenBank/DDBJ databases">
        <title>Weissella sp. 26KH-42 Genome sequencing.</title>
        <authorList>
            <person name="Heo J."/>
            <person name="Kim S.-J."/>
            <person name="Kim J.-S."/>
            <person name="Hong S.-B."/>
            <person name="Kwon S.-W."/>
        </authorList>
    </citation>
    <scope>NUCLEOTIDE SEQUENCE [LARGE SCALE GENOMIC DNA]</scope>
    <source>
        <strain evidence="12">26KH-42</strain>
    </source>
</reference>
<sequence length="348" mass="36869">MKIAVDAMGGDFAPLEIVKGVELARDQFTDIEFELFGDEKQITAILQNSDRVNIHHTDVTIDMGEEPVKAIRRKKDSSLVLAATAVKNGEADAFFSAGNTGAVLAAGIFVIGRIKGIDRPGLATVLPNLSGKGDHEYFVMMDMGANAESKPAHLYQYGFLGDFYAEKMLGYTKPTVGLLNLGTEEDKGDAVHKEAWQLLNGSDTLNFIGNVEARELLNGAADVVVTDGSNGNTALKAIEGTALTMLKMIKAAIMENGVTAKIGGALLKPALKGLQGKLDYSKAGGAVILGVNAPVVKTHGSAKAEAVSNTFAQIHQMITSNLVPDIQAYVAAHKDDLSAKQLDAEQDN</sequence>
<evidence type="ECO:0000256" key="10">
    <source>
        <dbReference type="HAMAP-Rule" id="MF_00019"/>
    </source>
</evidence>
<evidence type="ECO:0000313" key="11">
    <source>
        <dbReference type="EMBL" id="QBO37030.1"/>
    </source>
</evidence>
<keyword evidence="4 10" id="KW-0808">Transferase</keyword>
<protein>
    <recommendedName>
        <fullName evidence="8 10">Phosphate acyltransferase</fullName>
        <ecNumber evidence="8 10">2.3.1.274</ecNumber>
    </recommendedName>
    <alternativeName>
        <fullName evidence="10">Acyl-ACP phosphotransacylase</fullName>
    </alternativeName>
    <alternativeName>
        <fullName evidence="10">Acyl-[acyl-carrier-protein]--phosphate acyltransferase</fullName>
    </alternativeName>
    <alternativeName>
        <fullName evidence="10">Phosphate-acyl-ACP acyltransferase</fullName>
    </alternativeName>
</protein>
<evidence type="ECO:0000256" key="6">
    <source>
        <dbReference type="ARBA" id="ARBA00023209"/>
    </source>
</evidence>
<evidence type="ECO:0000256" key="3">
    <source>
        <dbReference type="ARBA" id="ARBA00022516"/>
    </source>
</evidence>
<keyword evidence="2 10" id="KW-0963">Cytoplasm</keyword>
<evidence type="ECO:0000256" key="7">
    <source>
        <dbReference type="ARBA" id="ARBA00023264"/>
    </source>
</evidence>
<dbReference type="PANTHER" id="PTHR30100">
    <property type="entry name" value="FATTY ACID/PHOSPHOLIPID SYNTHESIS PROTEIN PLSX"/>
    <property type="match status" value="1"/>
</dbReference>
<comment type="function">
    <text evidence="10">Catalyzes the reversible formation of acyl-phosphate (acyl-PO(4)) from acyl-[acyl-carrier-protein] (acyl-ACP). This enzyme utilizes acyl-ACP as fatty acyl donor, but not acyl-CoA.</text>
</comment>
<keyword evidence="12" id="KW-1185">Reference proteome</keyword>
<keyword evidence="7 10" id="KW-1208">Phospholipid metabolism</keyword>
<evidence type="ECO:0000256" key="8">
    <source>
        <dbReference type="ARBA" id="ARBA00024069"/>
    </source>
</evidence>
<evidence type="ECO:0000256" key="5">
    <source>
        <dbReference type="ARBA" id="ARBA00023098"/>
    </source>
</evidence>
<dbReference type="EMBL" id="CP037940">
    <property type="protein sequence ID" value="QBO37030.1"/>
    <property type="molecule type" value="Genomic_DNA"/>
</dbReference>
<keyword evidence="11" id="KW-0012">Acyltransferase</keyword>
<comment type="subunit">
    <text evidence="9 10">Homodimer. Probably interacts with PlsY.</text>
</comment>
<dbReference type="GO" id="GO:0006633">
    <property type="term" value="P:fatty acid biosynthetic process"/>
    <property type="evidence" value="ECO:0007669"/>
    <property type="project" value="UniProtKB-UniRule"/>
</dbReference>
<dbReference type="AlphaFoldDB" id="A0A4P6YW49"/>
<dbReference type="GO" id="GO:0005737">
    <property type="term" value="C:cytoplasm"/>
    <property type="evidence" value="ECO:0007669"/>
    <property type="project" value="UniProtKB-SubCell"/>
</dbReference>
<dbReference type="UniPathway" id="UPA00085"/>
<accession>A0A4P6YW49</accession>
<dbReference type="Pfam" id="PF02504">
    <property type="entry name" value="FA_synthesis"/>
    <property type="match status" value="1"/>
</dbReference>
<dbReference type="NCBIfam" id="TIGR00182">
    <property type="entry name" value="plsX"/>
    <property type="match status" value="1"/>
</dbReference>
<dbReference type="Gene3D" id="3.40.718.10">
    <property type="entry name" value="Isopropylmalate Dehydrogenase"/>
    <property type="match status" value="1"/>
</dbReference>
<dbReference type="InterPro" id="IPR012281">
    <property type="entry name" value="Phospholipid_synth_PlsX-like"/>
</dbReference>
<dbReference type="GO" id="GO:0043811">
    <property type="term" value="F:phosphate:acyl-[acyl carrier protein] acyltransferase activity"/>
    <property type="evidence" value="ECO:0007669"/>
    <property type="project" value="UniProtKB-UniRule"/>
</dbReference>
<evidence type="ECO:0000313" key="12">
    <source>
        <dbReference type="Proteomes" id="UP000292886"/>
    </source>
</evidence>
<dbReference type="InterPro" id="IPR003664">
    <property type="entry name" value="FA_synthesis"/>
</dbReference>
<keyword evidence="6 10" id="KW-0594">Phospholipid biosynthesis</keyword>
<evidence type="ECO:0000256" key="9">
    <source>
        <dbReference type="ARBA" id="ARBA00046608"/>
    </source>
</evidence>